<dbReference type="EMBL" id="JAUJYO010000019">
    <property type="protein sequence ID" value="KAK1287659.1"/>
    <property type="molecule type" value="Genomic_DNA"/>
</dbReference>
<dbReference type="Proteomes" id="UP001180020">
    <property type="component" value="Unassembled WGS sequence"/>
</dbReference>
<protein>
    <submittedName>
        <fullName evidence="1">Uncharacterized protein</fullName>
    </submittedName>
</protein>
<dbReference type="AlphaFoldDB" id="A0AAV9CGY2"/>
<keyword evidence="2" id="KW-1185">Reference proteome</keyword>
<name>A0AAV9CGY2_ACOCL</name>
<dbReference type="PANTHER" id="PTHR34123">
    <property type="entry name" value="OS04G0578200 PROTEIN"/>
    <property type="match status" value="1"/>
</dbReference>
<proteinExistence type="predicted"/>
<reference evidence="1" key="2">
    <citation type="submission" date="2023-06" db="EMBL/GenBank/DDBJ databases">
        <authorList>
            <person name="Ma L."/>
            <person name="Liu K.-W."/>
            <person name="Li Z."/>
            <person name="Hsiao Y.-Y."/>
            <person name="Qi Y."/>
            <person name="Fu T."/>
            <person name="Tang G."/>
            <person name="Zhang D."/>
            <person name="Sun W.-H."/>
            <person name="Liu D.-K."/>
            <person name="Li Y."/>
            <person name="Chen G.-Z."/>
            <person name="Liu X.-D."/>
            <person name="Liao X.-Y."/>
            <person name="Jiang Y.-T."/>
            <person name="Yu X."/>
            <person name="Hao Y."/>
            <person name="Huang J."/>
            <person name="Zhao X.-W."/>
            <person name="Ke S."/>
            <person name="Chen Y.-Y."/>
            <person name="Wu W.-L."/>
            <person name="Hsu J.-L."/>
            <person name="Lin Y.-F."/>
            <person name="Huang M.-D."/>
            <person name="Li C.-Y."/>
            <person name="Huang L."/>
            <person name="Wang Z.-W."/>
            <person name="Zhao X."/>
            <person name="Zhong W.-Y."/>
            <person name="Peng D.-H."/>
            <person name="Ahmad S."/>
            <person name="Lan S."/>
            <person name="Zhang J.-S."/>
            <person name="Tsai W.-C."/>
            <person name="Van De Peer Y."/>
            <person name="Liu Z.-J."/>
        </authorList>
    </citation>
    <scope>NUCLEOTIDE SEQUENCE</scope>
    <source>
        <strain evidence="1">CP</strain>
        <tissue evidence="1">Leaves</tissue>
    </source>
</reference>
<gene>
    <name evidence="1" type="ORF">QJS10_CPB19g00813</name>
</gene>
<dbReference type="PANTHER" id="PTHR34123:SF4">
    <property type="entry name" value="PHOSPHORIBOSYLTRANSFERASE-LIKE PROTEIN, PUTATIVE (DUF2358)-RELATED"/>
    <property type="match status" value="1"/>
</dbReference>
<reference evidence="1" key="1">
    <citation type="journal article" date="2023" name="Nat. Commun.">
        <title>Diploid and tetraploid genomes of Acorus and the evolution of monocots.</title>
        <authorList>
            <person name="Ma L."/>
            <person name="Liu K.W."/>
            <person name="Li Z."/>
            <person name="Hsiao Y.Y."/>
            <person name="Qi Y."/>
            <person name="Fu T."/>
            <person name="Tang G.D."/>
            <person name="Zhang D."/>
            <person name="Sun W.H."/>
            <person name="Liu D.K."/>
            <person name="Li Y."/>
            <person name="Chen G.Z."/>
            <person name="Liu X.D."/>
            <person name="Liao X.Y."/>
            <person name="Jiang Y.T."/>
            <person name="Yu X."/>
            <person name="Hao Y."/>
            <person name="Huang J."/>
            <person name="Zhao X.W."/>
            <person name="Ke S."/>
            <person name="Chen Y.Y."/>
            <person name="Wu W.L."/>
            <person name="Hsu J.L."/>
            <person name="Lin Y.F."/>
            <person name="Huang M.D."/>
            <person name="Li C.Y."/>
            <person name="Huang L."/>
            <person name="Wang Z.W."/>
            <person name="Zhao X."/>
            <person name="Zhong W.Y."/>
            <person name="Peng D.H."/>
            <person name="Ahmad S."/>
            <person name="Lan S."/>
            <person name="Zhang J.S."/>
            <person name="Tsai W.C."/>
            <person name="Van de Peer Y."/>
            <person name="Liu Z.J."/>
        </authorList>
    </citation>
    <scope>NUCLEOTIDE SEQUENCE</scope>
    <source>
        <strain evidence="1">CP</strain>
    </source>
</reference>
<accession>A0AAV9CGY2</accession>
<organism evidence="1 2">
    <name type="scientific">Acorus calamus</name>
    <name type="common">Sweet flag</name>
    <dbReference type="NCBI Taxonomy" id="4465"/>
    <lineage>
        <taxon>Eukaryota</taxon>
        <taxon>Viridiplantae</taxon>
        <taxon>Streptophyta</taxon>
        <taxon>Embryophyta</taxon>
        <taxon>Tracheophyta</taxon>
        <taxon>Spermatophyta</taxon>
        <taxon>Magnoliopsida</taxon>
        <taxon>Liliopsida</taxon>
        <taxon>Acoraceae</taxon>
        <taxon>Acorus</taxon>
    </lineage>
</organism>
<evidence type="ECO:0000313" key="2">
    <source>
        <dbReference type="Proteomes" id="UP001180020"/>
    </source>
</evidence>
<evidence type="ECO:0000313" key="1">
    <source>
        <dbReference type="EMBL" id="KAK1287659.1"/>
    </source>
</evidence>
<comment type="caution">
    <text evidence="1">The sequence shown here is derived from an EMBL/GenBank/DDBJ whole genome shotgun (WGS) entry which is preliminary data.</text>
</comment>
<sequence>MAAITTLLRLPPHPPPPPFPPISVSPPHLKPTTLPFRCSARVHDKDRAPRLLKAAVTGVTELLRLFSPSPNPNRTYLKLPWRPLISIGGTTLYELNDNFKIVRHVESWDVSALEAIGQIFTTGSRKDDK</sequence>